<name>A0A644XWJ4_9ZZZZ</name>
<dbReference type="InterPro" id="IPR050950">
    <property type="entry name" value="HTH-type_LysR_regulators"/>
</dbReference>
<dbReference type="InterPro" id="IPR036388">
    <property type="entry name" value="WH-like_DNA-bd_sf"/>
</dbReference>
<dbReference type="InterPro" id="IPR005119">
    <property type="entry name" value="LysR_subst-bd"/>
</dbReference>
<accession>A0A644XWJ4</accession>
<proteinExistence type="inferred from homology"/>
<dbReference type="GO" id="GO:0003677">
    <property type="term" value="F:DNA binding"/>
    <property type="evidence" value="ECO:0007669"/>
    <property type="project" value="UniProtKB-KW"/>
</dbReference>
<dbReference type="CDD" id="cd05466">
    <property type="entry name" value="PBP2_LTTR_substrate"/>
    <property type="match status" value="1"/>
</dbReference>
<dbReference type="AlphaFoldDB" id="A0A644XWJ4"/>
<dbReference type="Pfam" id="PF03466">
    <property type="entry name" value="LysR_substrate"/>
    <property type="match status" value="1"/>
</dbReference>
<organism evidence="6">
    <name type="scientific">bioreactor metagenome</name>
    <dbReference type="NCBI Taxonomy" id="1076179"/>
    <lineage>
        <taxon>unclassified sequences</taxon>
        <taxon>metagenomes</taxon>
        <taxon>ecological metagenomes</taxon>
    </lineage>
</organism>
<dbReference type="GO" id="GO:0005829">
    <property type="term" value="C:cytosol"/>
    <property type="evidence" value="ECO:0007669"/>
    <property type="project" value="TreeGrafter"/>
</dbReference>
<evidence type="ECO:0000256" key="1">
    <source>
        <dbReference type="ARBA" id="ARBA00009437"/>
    </source>
</evidence>
<gene>
    <name evidence="6" type="primary">gltC_13</name>
    <name evidence="6" type="ORF">SDC9_65076</name>
</gene>
<keyword evidence="2" id="KW-0805">Transcription regulation</keyword>
<evidence type="ECO:0000256" key="3">
    <source>
        <dbReference type="ARBA" id="ARBA00023125"/>
    </source>
</evidence>
<evidence type="ECO:0000259" key="5">
    <source>
        <dbReference type="PROSITE" id="PS50931"/>
    </source>
</evidence>
<feature type="domain" description="HTH lysR-type" evidence="5">
    <location>
        <begin position="8"/>
        <end position="58"/>
    </location>
</feature>
<dbReference type="PROSITE" id="PS50931">
    <property type="entry name" value="HTH_LYSR"/>
    <property type="match status" value="1"/>
</dbReference>
<dbReference type="PANTHER" id="PTHR30419">
    <property type="entry name" value="HTH-TYPE TRANSCRIPTIONAL REGULATOR YBHD"/>
    <property type="match status" value="1"/>
</dbReference>
<dbReference type="InterPro" id="IPR000847">
    <property type="entry name" value="LysR_HTH_N"/>
</dbReference>
<reference evidence="6" key="1">
    <citation type="submission" date="2019-08" db="EMBL/GenBank/DDBJ databases">
        <authorList>
            <person name="Kucharzyk K."/>
            <person name="Murdoch R.W."/>
            <person name="Higgins S."/>
            <person name="Loffler F."/>
        </authorList>
    </citation>
    <scope>NUCLEOTIDE SEQUENCE</scope>
</reference>
<comment type="caution">
    <text evidence="6">The sequence shown here is derived from an EMBL/GenBank/DDBJ whole genome shotgun (WGS) entry which is preliminary data.</text>
</comment>
<dbReference type="Gene3D" id="1.10.10.10">
    <property type="entry name" value="Winged helix-like DNA-binding domain superfamily/Winged helix DNA-binding domain"/>
    <property type="match status" value="1"/>
</dbReference>
<dbReference type="EMBL" id="VSSQ01003027">
    <property type="protein sequence ID" value="MPM18663.1"/>
    <property type="molecule type" value="Genomic_DNA"/>
</dbReference>
<dbReference type="PANTHER" id="PTHR30419:SF28">
    <property type="entry name" value="HTH-TYPE TRANSCRIPTIONAL REGULATOR BSDA"/>
    <property type="match status" value="1"/>
</dbReference>
<dbReference type="GO" id="GO:0003700">
    <property type="term" value="F:DNA-binding transcription factor activity"/>
    <property type="evidence" value="ECO:0007669"/>
    <property type="project" value="InterPro"/>
</dbReference>
<protein>
    <submittedName>
        <fullName evidence="6">HTH-type transcriptional regulator GltC</fullName>
    </submittedName>
</protein>
<keyword evidence="3" id="KW-0238">DNA-binding</keyword>
<comment type="similarity">
    <text evidence="1">Belongs to the LysR transcriptional regulatory family.</text>
</comment>
<evidence type="ECO:0000313" key="6">
    <source>
        <dbReference type="EMBL" id="MPM18663.1"/>
    </source>
</evidence>
<dbReference type="PRINTS" id="PR00039">
    <property type="entry name" value="HTHLYSR"/>
</dbReference>
<dbReference type="InterPro" id="IPR036390">
    <property type="entry name" value="WH_DNA-bd_sf"/>
</dbReference>
<keyword evidence="4" id="KW-0804">Transcription</keyword>
<sequence length="296" mass="32536">MADGRYDAFIKTVELGSLTKAAEVLGYTQSGISHMLAGLEAELGATLLLRDRSGVRLTPEGAALLPQVQAVCASSRELADAAASLRGMESGVVRIGAFSSVSCHILPPLIKSFLDSHPGISFELLQSDYPETERWVAEGRVDFGFLGLYPRRECDVIPLLRNRVLAVLPARHPMAKEAAFPLSRLAEEPFIALDEGNDYEIRGVLAQNNLTPRTVFRVRDDYTIMSMVEAGLGVSLLPELVLRRCAYKVTTLPLDPPAFWQLGVILRDRSRMSAASRAFLRHLTDSLRVSCKWAIL</sequence>
<dbReference type="Gene3D" id="3.40.190.290">
    <property type="match status" value="1"/>
</dbReference>
<evidence type="ECO:0000256" key="4">
    <source>
        <dbReference type="ARBA" id="ARBA00023163"/>
    </source>
</evidence>
<dbReference type="SUPFAM" id="SSF53850">
    <property type="entry name" value="Periplasmic binding protein-like II"/>
    <property type="match status" value="1"/>
</dbReference>
<dbReference type="SUPFAM" id="SSF46785">
    <property type="entry name" value="Winged helix' DNA-binding domain"/>
    <property type="match status" value="1"/>
</dbReference>
<evidence type="ECO:0000256" key="2">
    <source>
        <dbReference type="ARBA" id="ARBA00023015"/>
    </source>
</evidence>
<dbReference type="Pfam" id="PF00126">
    <property type="entry name" value="HTH_1"/>
    <property type="match status" value="1"/>
</dbReference>